<sequence>MRKFVVLPLLAIAVVACSEYPHPAGSQPQDSAIKSNAVASFNDAITNTNEINRMIRPMRTAVFRTSAPANLEGVEAIDPDLLYEVRTKLKEVATKNNLNLGQMWVSDVYHLVDENEIYSVGSKKQALIVLSTPHDDDTTDWVMMMRVNLASKKVDWISTNSLKDGTFKSFSQRFYNEPGRLPTVRIVALGKQKESQFAALDIASKDKTLIDMKGKKINLP</sequence>
<keyword evidence="3" id="KW-1185">Reference proteome</keyword>
<gene>
    <name evidence="2" type="ORF">CVO96_20080</name>
</gene>
<name>A0A2K3URS2_9DEIO</name>
<proteinExistence type="predicted"/>
<organism evidence="2 3">
    <name type="scientific">Deinococcus koreensis</name>
    <dbReference type="NCBI Taxonomy" id="2054903"/>
    <lineage>
        <taxon>Bacteria</taxon>
        <taxon>Thermotogati</taxon>
        <taxon>Deinococcota</taxon>
        <taxon>Deinococci</taxon>
        <taxon>Deinococcales</taxon>
        <taxon>Deinococcaceae</taxon>
        <taxon>Deinococcus</taxon>
    </lineage>
</organism>
<accession>A0A2K3URS2</accession>
<dbReference type="EMBL" id="PPPD01000005">
    <property type="protein sequence ID" value="PNY79217.1"/>
    <property type="molecule type" value="Genomic_DNA"/>
</dbReference>
<feature type="signal peptide" evidence="1">
    <location>
        <begin position="1"/>
        <end position="18"/>
    </location>
</feature>
<feature type="chain" id="PRO_5014328021" evidence="1">
    <location>
        <begin position="19"/>
        <end position="220"/>
    </location>
</feature>
<reference evidence="2 3" key="1">
    <citation type="submission" date="2018-01" db="EMBL/GenBank/DDBJ databases">
        <title>Deinococcus koreensis sp. nov., a radiation-resistant bacterium isolated from river water.</title>
        <authorList>
            <person name="Choi A."/>
        </authorList>
    </citation>
    <scope>NUCLEOTIDE SEQUENCE [LARGE SCALE GENOMIC DNA]</scope>
    <source>
        <strain evidence="2 3">SJW1-2</strain>
    </source>
</reference>
<dbReference type="AlphaFoldDB" id="A0A2K3URS2"/>
<dbReference type="PROSITE" id="PS51257">
    <property type="entry name" value="PROKAR_LIPOPROTEIN"/>
    <property type="match status" value="1"/>
</dbReference>
<comment type="caution">
    <text evidence="2">The sequence shown here is derived from an EMBL/GenBank/DDBJ whole genome shotgun (WGS) entry which is preliminary data.</text>
</comment>
<evidence type="ECO:0000313" key="3">
    <source>
        <dbReference type="Proteomes" id="UP000236379"/>
    </source>
</evidence>
<dbReference type="Proteomes" id="UP000236379">
    <property type="component" value="Unassembled WGS sequence"/>
</dbReference>
<protein>
    <submittedName>
        <fullName evidence="2">Uncharacterized protein</fullName>
    </submittedName>
</protein>
<keyword evidence="1" id="KW-0732">Signal</keyword>
<evidence type="ECO:0000313" key="2">
    <source>
        <dbReference type="EMBL" id="PNY79217.1"/>
    </source>
</evidence>
<dbReference type="RefSeq" id="WP_103314257.1">
    <property type="nucleotide sequence ID" value="NZ_PPPD01000005.1"/>
</dbReference>
<evidence type="ECO:0000256" key="1">
    <source>
        <dbReference type="SAM" id="SignalP"/>
    </source>
</evidence>